<name>A0A2P4XDK1_9STRA</name>
<comment type="caution">
    <text evidence="1">The sequence shown here is derived from an EMBL/GenBank/DDBJ whole genome shotgun (WGS) entry which is preliminary data.</text>
</comment>
<dbReference type="PANTHER" id="PTHR33129:SF3">
    <property type="entry name" value="HOT SPOT (RHS) PROTEIN, PUTATIVE-RELATED"/>
    <property type="match status" value="1"/>
</dbReference>
<organism evidence="1 2">
    <name type="scientific">Phytophthora palmivora</name>
    <dbReference type="NCBI Taxonomy" id="4796"/>
    <lineage>
        <taxon>Eukaryota</taxon>
        <taxon>Sar</taxon>
        <taxon>Stramenopiles</taxon>
        <taxon>Oomycota</taxon>
        <taxon>Peronosporomycetes</taxon>
        <taxon>Peronosporales</taxon>
        <taxon>Peronosporaceae</taxon>
        <taxon>Phytophthora</taxon>
    </lineage>
</organism>
<dbReference type="Proteomes" id="UP000237271">
    <property type="component" value="Unassembled WGS sequence"/>
</dbReference>
<protein>
    <submittedName>
        <fullName evidence="1">Crinkler (CRN) family protein</fullName>
    </submittedName>
</protein>
<dbReference type="PANTHER" id="PTHR33129">
    <property type="entry name" value="PROTEIN KINASE DOMAIN-CONTAINING PROTEIN-RELATED"/>
    <property type="match status" value="1"/>
</dbReference>
<dbReference type="InterPro" id="IPR052980">
    <property type="entry name" value="Crinkler_effector"/>
</dbReference>
<keyword evidence="2" id="KW-1185">Reference proteome</keyword>
<dbReference type="EMBL" id="NCKW01011374">
    <property type="protein sequence ID" value="POM63627.1"/>
    <property type="molecule type" value="Genomic_DNA"/>
</dbReference>
<proteinExistence type="predicted"/>
<dbReference type="OrthoDB" id="434211at2759"/>
<evidence type="ECO:0000313" key="2">
    <source>
        <dbReference type="Proteomes" id="UP000237271"/>
    </source>
</evidence>
<evidence type="ECO:0000313" key="1">
    <source>
        <dbReference type="EMBL" id="POM63627.1"/>
    </source>
</evidence>
<dbReference type="AlphaFoldDB" id="A0A2P4XDK1"/>
<accession>A0A2P4XDK1</accession>
<sequence length="360" mass="40868">MPLTQCHSMYIHSSYKSIARNALFKDNPSRKKCVIVTGTPGTRKSVFIYYVKQRLIEDKKLECHTLPNKFDRQFWSTDGWCLVDAVGPTKMTELPHGQCSILLACTPQRDCIDDFMNLVPVPEVFCLPLWTKDELAAIVHLTLMQQCLRGIPRLVLQDIQTDTKSLLMSACNYCSLDDTISMVSVDSPVSQSAKHVQRLIQMQSEEPYREYKKKVVYASELAVEVVAEKKWRLDSINMQCHLGSCYGNSLAQSLCSFILEPYALDLLDQGGTFICRELESGRKRMFQLAVRVTDIAFDAWMSNFGGIQMVMGKTHDIKNGAVADLAKLGPSCNRLYFCFHHTTAIHLPRRHLKLSSRLQS</sequence>
<gene>
    <name evidence="1" type="ORF">PHPALM_20940</name>
</gene>
<reference evidence="1 2" key="1">
    <citation type="journal article" date="2017" name="Genome Biol. Evol.">
        <title>Phytophthora megakarya and P. palmivora, closely related causal agents of cacao black pod rot, underwent increases in genome sizes and gene numbers by different mechanisms.</title>
        <authorList>
            <person name="Ali S.S."/>
            <person name="Shao J."/>
            <person name="Lary D.J."/>
            <person name="Kronmiller B."/>
            <person name="Shen D."/>
            <person name="Strem M.D."/>
            <person name="Amoako-Attah I."/>
            <person name="Akrofi A.Y."/>
            <person name="Begoude B.A."/>
            <person name="Ten Hoopen G.M."/>
            <person name="Coulibaly K."/>
            <person name="Kebe B.I."/>
            <person name="Melnick R.L."/>
            <person name="Guiltinan M.J."/>
            <person name="Tyler B.M."/>
            <person name="Meinhardt L.W."/>
            <person name="Bailey B.A."/>
        </authorList>
    </citation>
    <scope>NUCLEOTIDE SEQUENCE [LARGE SCALE GENOMIC DNA]</scope>
    <source>
        <strain evidence="2">sbr112.9</strain>
    </source>
</reference>